<dbReference type="RefSeq" id="WP_162865366.1">
    <property type="nucleotide sequence ID" value="NZ_CP031158.1"/>
</dbReference>
<dbReference type="AlphaFoldDB" id="A0A345IFE6"/>
<dbReference type="Proteomes" id="UP000253744">
    <property type="component" value="Chromosome"/>
</dbReference>
<dbReference type="InterPro" id="IPR036259">
    <property type="entry name" value="MFS_trans_sf"/>
</dbReference>
<keyword evidence="1" id="KW-0472">Membrane</keyword>
<dbReference type="KEGG" id="dwu:DVJ83_03705"/>
<dbReference type="EMBL" id="CP031158">
    <property type="protein sequence ID" value="AXG98418.1"/>
    <property type="molecule type" value="Genomic_DNA"/>
</dbReference>
<sequence length="147" mass="16023">MSPTELPHHLPLLLAAALLFGLGNGALTLARAELLHAHYPATIFGSVNGKVSWWVNLAQALTPFGMGWLFTRFGSYLPSLLLLSVLATLAALHKDLQAALKTFLLAEEVEPQGTSEAIDFEIVCAKVFPERLGKRRKGKMSTGMTYF</sequence>
<organism evidence="2 3">
    <name type="scientific">Deinococcus wulumuqiensis</name>
    <dbReference type="NCBI Taxonomy" id="980427"/>
    <lineage>
        <taxon>Bacteria</taxon>
        <taxon>Thermotogati</taxon>
        <taxon>Deinococcota</taxon>
        <taxon>Deinococci</taxon>
        <taxon>Deinococcales</taxon>
        <taxon>Deinococcaceae</taxon>
        <taxon>Deinococcus</taxon>
    </lineage>
</organism>
<reference evidence="2 3" key="1">
    <citation type="submission" date="2018-07" db="EMBL/GenBank/DDBJ databases">
        <title>Complete Genome and Methylome Analysis of Deinococcus wulumuqiensis NEB 479.</title>
        <authorList>
            <person name="Fomenkov A."/>
            <person name="Luyten Y."/>
            <person name="Vincze T."/>
            <person name="Anton B.P."/>
            <person name="Clark T."/>
            <person name="Roberts R.J."/>
            <person name="Morgan R.D."/>
        </authorList>
    </citation>
    <scope>NUCLEOTIDE SEQUENCE [LARGE SCALE GENOMIC DNA]</scope>
    <source>
        <strain evidence="2 3">NEB 479</strain>
    </source>
</reference>
<dbReference type="Gene3D" id="1.20.1250.20">
    <property type="entry name" value="MFS general substrate transporter like domains"/>
    <property type="match status" value="1"/>
</dbReference>
<feature type="transmembrane region" description="Helical" evidence="1">
    <location>
        <begin position="73"/>
        <end position="92"/>
    </location>
</feature>
<dbReference type="GO" id="GO:0022857">
    <property type="term" value="F:transmembrane transporter activity"/>
    <property type="evidence" value="ECO:0007669"/>
    <property type="project" value="InterPro"/>
</dbReference>
<proteinExistence type="predicted"/>
<gene>
    <name evidence="2" type="ORF">DVJ83_03705</name>
</gene>
<dbReference type="SUPFAM" id="SSF103473">
    <property type="entry name" value="MFS general substrate transporter"/>
    <property type="match status" value="1"/>
</dbReference>
<name>A0A345IFE6_9DEIO</name>
<keyword evidence="1" id="KW-1133">Transmembrane helix</keyword>
<keyword evidence="1" id="KW-0812">Transmembrane</keyword>
<evidence type="ECO:0000313" key="3">
    <source>
        <dbReference type="Proteomes" id="UP000253744"/>
    </source>
</evidence>
<dbReference type="InterPro" id="IPR011701">
    <property type="entry name" value="MFS"/>
</dbReference>
<evidence type="ECO:0000256" key="1">
    <source>
        <dbReference type="SAM" id="Phobius"/>
    </source>
</evidence>
<protein>
    <recommendedName>
        <fullName evidence="4">MFS transporter</fullName>
    </recommendedName>
</protein>
<evidence type="ECO:0000313" key="2">
    <source>
        <dbReference type="EMBL" id="AXG98418.1"/>
    </source>
</evidence>
<evidence type="ECO:0008006" key="4">
    <source>
        <dbReference type="Google" id="ProtNLM"/>
    </source>
</evidence>
<dbReference type="Pfam" id="PF07690">
    <property type="entry name" value="MFS_1"/>
    <property type="match status" value="1"/>
</dbReference>
<accession>A0A345IFE6</accession>